<comment type="caution">
    <text evidence="5">The sequence shown here is derived from an EMBL/GenBank/DDBJ whole genome shotgun (WGS) entry which is preliminary data.</text>
</comment>
<dbReference type="Gene3D" id="1.10.287.130">
    <property type="match status" value="1"/>
</dbReference>
<dbReference type="SUPFAM" id="SSF55781">
    <property type="entry name" value="GAF domain-like"/>
    <property type="match status" value="1"/>
</dbReference>
<proteinExistence type="predicted"/>
<protein>
    <recommendedName>
        <fullName evidence="2">histidine kinase</fullName>
        <ecNumber evidence="2">2.7.13.3</ecNumber>
    </recommendedName>
</protein>
<keyword evidence="3" id="KW-0175">Coiled coil</keyword>
<comment type="catalytic activity">
    <reaction evidence="1">
        <text>ATP + protein L-histidine = ADP + protein N-phospho-L-histidine.</text>
        <dbReference type="EC" id="2.7.13.3"/>
    </reaction>
</comment>
<gene>
    <name evidence="5" type="ORF">RM538_02855</name>
</gene>
<evidence type="ECO:0000313" key="5">
    <source>
        <dbReference type="EMBL" id="MDT0554926.1"/>
    </source>
</evidence>
<reference evidence="5 6" key="1">
    <citation type="submission" date="2023-09" db="EMBL/GenBank/DDBJ databases">
        <authorList>
            <person name="Rey-Velasco X."/>
        </authorList>
    </citation>
    <scope>NUCLEOTIDE SEQUENCE [LARGE SCALE GENOMIC DNA]</scope>
    <source>
        <strain evidence="5 6">W242</strain>
    </source>
</reference>
<accession>A0ABU2Y9R1</accession>
<feature type="domain" description="Signal transduction histidine kinase dimerisation/phosphoacceptor" evidence="4">
    <location>
        <begin position="180"/>
        <end position="248"/>
    </location>
</feature>
<dbReference type="InterPro" id="IPR036097">
    <property type="entry name" value="HisK_dim/P_sf"/>
</dbReference>
<dbReference type="InterPro" id="IPR029016">
    <property type="entry name" value="GAF-like_dom_sf"/>
</dbReference>
<dbReference type="RefSeq" id="WP_311331882.1">
    <property type="nucleotide sequence ID" value="NZ_JAVRHZ010000001.1"/>
</dbReference>
<evidence type="ECO:0000256" key="1">
    <source>
        <dbReference type="ARBA" id="ARBA00000085"/>
    </source>
</evidence>
<dbReference type="SUPFAM" id="SSF47384">
    <property type="entry name" value="Homodimeric domain of signal transducing histidine kinase"/>
    <property type="match status" value="1"/>
</dbReference>
<dbReference type="SMART" id="SM00388">
    <property type="entry name" value="HisKA"/>
    <property type="match status" value="1"/>
</dbReference>
<keyword evidence="6" id="KW-1185">Reference proteome</keyword>
<dbReference type="InterPro" id="IPR003661">
    <property type="entry name" value="HisK_dim/P_dom"/>
</dbReference>
<name>A0ABU2Y9R1_9FLAO</name>
<dbReference type="PANTHER" id="PTHR43102:SF2">
    <property type="entry name" value="GAF DOMAIN-CONTAINING PROTEIN"/>
    <property type="match status" value="1"/>
</dbReference>
<dbReference type="EC" id="2.7.13.3" evidence="2"/>
<dbReference type="EMBL" id="JAVRHZ010000001">
    <property type="protein sequence ID" value="MDT0554926.1"/>
    <property type="molecule type" value="Genomic_DNA"/>
</dbReference>
<dbReference type="PANTHER" id="PTHR43102">
    <property type="entry name" value="SLR1143 PROTEIN"/>
    <property type="match status" value="1"/>
</dbReference>
<dbReference type="Proteomes" id="UP001254488">
    <property type="component" value="Unassembled WGS sequence"/>
</dbReference>
<evidence type="ECO:0000259" key="4">
    <source>
        <dbReference type="SMART" id="SM00388"/>
    </source>
</evidence>
<dbReference type="Pfam" id="PF00512">
    <property type="entry name" value="HisKA"/>
    <property type="match status" value="1"/>
</dbReference>
<sequence length="287" mass="33201">MIAPNYPHNESERLAAVQSYNLLDTLEEEDYDSITKLISQICDVPISLITLIDTHRNFLKSHRGVDINESPRDVSFCSHAILEPDTLFIIEDSRKDPRFKENPIVSKRSAIFYAGKALVNKDGFPLGTLCIFDTKPRKLTSLQKEAIVNLSKQVVHLFELRRKNIELEKVQIELENKNKDLKNYAGIVSHDIKSPLANITALARLILEENREKFDDTTLQYFDFIEESTENLKEYANGLLQQYTSQDQFFDEAENVQTKEFFETFKDIHMLSKDEFKYPTKGVLKKS</sequence>
<evidence type="ECO:0000256" key="2">
    <source>
        <dbReference type="ARBA" id="ARBA00012438"/>
    </source>
</evidence>
<dbReference type="Gene3D" id="3.30.450.40">
    <property type="match status" value="1"/>
</dbReference>
<organism evidence="5 6">
    <name type="scientific">Patiriisocius hiemis</name>
    <dbReference type="NCBI Taxonomy" id="3075604"/>
    <lineage>
        <taxon>Bacteria</taxon>
        <taxon>Pseudomonadati</taxon>
        <taxon>Bacteroidota</taxon>
        <taxon>Flavobacteriia</taxon>
        <taxon>Flavobacteriales</taxon>
        <taxon>Flavobacteriaceae</taxon>
        <taxon>Patiriisocius</taxon>
    </lineage>
</organism>
<dbReference type="CDD" id="cd00082">
    <property type="entry name" value="HisKA"/>
    <property type="match status" value="1"/>
</dbReference>
<evidence type="ECO:0000313" key="6">
    <source>
        <dbReference type="Proteomes" id="UP001254488"/>
    </source>
</evidence>
<evidence type="ECO:0000256" key="3">
    <source>
        <dbReference type="SAM" id="Coils"/>
    </source>
</evidence>
<feature type="coiled-coil region" evidence="3">
    <location>
        <begin position="157"/>
        <end position="187"/>
    </location>
</feature>